<proteinExistence type="predicted"/>
<dbReference type="InterPro" id="IPR036047">
    <property type="entry name" value="F-box-like_dom_sf"/>
</dbReference>
<accession>A0A167WDV4</accession>
<dbReference type="AlphaFoldDB" id="A0A167WDV4"/>
<evidence type="ECO:0000256" key="1">
    <source>
        <dbReference type="SAM" id="MobiDB-lite"/>
    </source>
</evidence>
<feature type="region of interest" description="Disordered" evidence="1">
    <location>
        <begin position="348"/>
        <end position="378"/>
    </location>
</feature>
<evidence type="ECO:0000313" key="3">
    <source>
        <dbReference type="Proteomes" id="UP000076874"/>
    </source>
</evidence>
<dbReference type="OrthoDB" id="3766406at2759"/>
<dbReference type="EMBL" id="AZHD01000005">
    <property type="protein sequence ID" value="OAA63659.1"/>
    <property type="molecule type" value="Genomic_DNA"/>
</dbReference>
<evidence type="ECO:0000313" key="2">
    <source>
        <dbReference type="EMBL" id="OAA63659.1"/>
    </source>
</evidence>
<dbReference type="SUPFAM" id="SSF81383">
    <property type="entry name" value="F-box domain"/>
    <property type="match status" value="1"/>
</dbReference>
<keyword evidence="3" id="KW-1185">Reference proteome</keyword>
<sequence>MDPLHVALGDLSQTLGHIYHRVQKNHWMPQLRYSLEEREKEDQLLKEYQQQLQQQPKPATCGLFLLPNELFDLIIAQLDARDRFYLARTCHVLRCRLWSEKDLKTVTARTPLWNYIDFLAMCARDMPDYWACERCLTLHRVSMSDVPEYADEGRREAAAQRYGAKHAGYYAANKAQATPQLSHIEQRHVHLALKYARTPVSERRPYQQLYLDRLMSPSRNVRHQLTLPQTHAWPLQHPRRQRFVHCTYLPKIVRSDVSDSGGGRRLRFLLLTVLRFEHQDADAEDPTQLSVEDMGCLVICPHLELNHEPPEWATEAQRSWQRQRALMRQQEQLRELRRAERELRRQQRLGLSVASPAPPLPPNTTARQQRHRGPRYSPYANLDSAVREAFGRGRRALHDDEYSPDNCIEVTGRCPRCPTDFAVRAARRAAEVRVWQDYGPEEGPSNIAWVIHLTGQFDDNGRVWQNQWGISPVTQAHKKGSVRKLYEDPAAAVVDRCSAKV</sequence>
<organism evidence="2 3">
    <name type="scientific">Niveomyces insectorum RCEF 264</name>
    <dbReference type="NCBI Taxonomy" id="1081102"/>
    <lineage>
        <taxon>Eukaryota</taxon>
        <taxon>Fungi</taxon>
        <taxon>Dikarya</taxon>
        <taxon>Ascomycota</taxon>
        <taxon>Pezizomycotina</taxon>
        <taxon>Sordariomycetes</taxon>
        <taxon>Hypocreomycetidae</taxon>
        <taxon>Hypocreales</taxon>
        <taxon>Cordycipitaceae</taxon>
        <taxon>Niveomyces</taxon>
    </lineage>
</organism>
<comment type="caution">
    <text evidence="2">The sequence shown here is derived from an EMBL/GenBank/DDBJ whole genome shotgun (WGS) entry which is preliminary data.</text>
</comment>
<dbReference type="CDD" id="cd09917">
    <property type="entry name" value="F-box_SF"/>
    <property type="match status" value="1"/>
</dbReference>
<name>A0A167WDV4_9HYPO</name>
<dbReference type="Proteomes" id="UP000076874">
    <property type="component" value="Unassembled WGS sequence"/>
</dbReference>
<gene>
    <name evidence="2" type="ORF">SPI_03822</name>
</gene>
<dbReference type="STRING" id="1081102.A0A167WDV4"/>
<reference evidence="2 3" key="1">
    <citation type="journal article" date="2016" name="Genome Biol. Evol.">
        <title>Divergent and convergent evolution of fungal pathogenicity.</title>
        <authorList>
            <person name="Shang Y."/>
            <person name="Xiao G."/>
            <person name="Zheng P."/>
            <person name="Cen K."/>
            <person name="Zhan S."/>
            <person name="Wang C."/>
        </authorList>
    </citation>
    <scope>NUCLEOTIDE SEQUENCE [LARGE SCALE GENOMIC DNA]</scope>
    <source>
        <strain evidence="2 3">RCEF 264</strain>
    </source>
</reference>
<protein>
    <submittedName>
        <fullName evidence="2">F-box domain containing protein</fullName>
    </submittedName>
</protein>